<dbReference type="EMBL" id="FWWU01000008">
    <property type="protein sequence ID" value="SMB85325.1"/>
    <property type="molecule type" value="Genomic_DNA"/>
</dbReference>
<accession>A0A1W1UVY8</accession>
<reference evidence="1 2" key="1">
    <citation type="submission" date="2017-04" db="EMBL/GenBank/DDBJ databases">
        <authorList>
            <person name="Afonso C.L."/>
            <person name="Miller P.J."/>
            <person name="Scott M.A."/>
            <person name="Spackman E."/>
            <person name="Goraichik I."/>
            <person name="Dimitrov K.M."/>
            <person name="Suarez D.L."/>
            <person name="Swayne D.E."/>
        </authorList>
    </citation>
    <scope>NUCLEOTIDE SEQUENCE [LARGE SCALE GENOMIC DNA]</scope>
    <source>
        <strain evidence="1 2">KR-140</strain>
    </source>
</reference>
<dbReference type="AlphaFoldDB" id="A0A1W1UVY8"/>
<sequence>MAWHFQAVPYTVHCSEQATSASTNPLQAVISTAPHFVPRAVEPVGRAPVVNDAGRAGNSTQLTHQKVGLCRDLTVVAAVGPRATRAEESWPCSTIGRVSQS</sequence>
<organism evidence="1 2">
    <name type="scientific">Deinococcus hopiensis KR-140</name>
    <dbReference type="NCBI Taxonomy" id="695939"/>
    <lineage>
        <taxon>Bacteria</taxon>
        <taxon>Thermotogati</taxon>
        <taxon>Deinococcota</taxon>
        <taxon>Deinococci</taxon>
        <taxon>Deinococcales</taxon>
        <taxon>Deinococcaceae</taxon>
        <taxon>Deinococcus</taxon>
    </lineage>
</organism>
<keyword evidence="2" id="KW-1185">Reference proteome</keyword>
<evidence type="ECO:0000313" key="1">
    <source>
        <dbReference type="EMBL" id="SMB85325.1"/>
    </source>
</evidence>
<gene>
    <name evidence="1" type="ORF">SAMN00790413_03361</name>
</gene>
<name>A0A1W1UVY8_9DEIO</name>
<protein>
    <submittedName>
        <fullName evidence="1">Uncharacterized protein</fullName>
    </submittedName>
</protein>
<dbReference type="Proteomes" id="UP000192582">
    <property type="component" value="Unassembled WGS sequence"/>
</dbReference>
<evidence type="ECO:0000313" key="2">
    <source>
        <dbReference type="Proteomes" id="UP000192582"/>
    </source>
</evidence>
<proteinExistence type="predicted"/>